<sequence>MHILKYTFYTVILLCCTLNGQVFAQTEPIIFGKVTDTEGKGLRGITIALKSKELLQTNSDGTFRLPAAVKLPATLYFRAVGYKTISVSVDQLNWNNKSGLVVQLFPVSVEVDEVLVTGRRNNSYLINTTELGGKFSGSLKDLPQSISLVSKEFIEDKQAFVITDVVQDLAGVNQASAYDDLTIRGFNSGYTSGMRLVNGMRSGYGYGTSFWRTPLTVNLESIEVLKGPGASLFGDITPGGTINMVTKKPLEKKHTSVNFAIGSFQTYRSTLDIGGPLDSAKKVLYRLNVGYENSRTFRDVNQRKSILVAPSFSFRPAEGTTLDVDLTYDNFDGYLDRGLGIRNNDFYAQSRSFNVSQPTDFFKTNFLTLSARLNQQLTEDLSLHMNYMKSIYKEKLNEFRTLNTYANPPQNTVMNMRFQSKQITDYTDNLVNYLRYTLDRPGHQHQLVLGVDYAQYRGDKDNILRESRSRMLNGKEVPLTIDLENPNREVIDISSYIWRPQAEFPFLNPYQSLGFYLQDQVTVGERLHVVLGLRHEYYRSSSADLKESFKTKQNAWLPRLGMTYKINEQVNYFASYSQGYVPVGADFIYNYENYGADRPFNPERSFQIETGLKTGFFKNNLQTELSVFHIGRENMLIATGGISDNGLPIYRQSGQVISRGVELDFRGQISKEFQVMANYSFNHTEVKSSSLAGEEGLPLSNAPKNMAGMWLKYIFSRYAVKGLGFGAGVYYVDQRRMDNAARKGENGNGVWDMWPSYTTVNTAVYYHLRGMRFTANINNVFDKYYYLGGFDYTRGFIGTPRNFMLSVGFNL</sequence>
<feature type="signal peptide" evidence="16">
    <location>
        <begin position="1"/>
        <end position="24"/>
    </location>
</feature>
<keyword evidence="5" id="KW-0410">Iron transport</keyword>
<evidence type="ECO:0000256" key="5">
    <source>
        <dbReference type="ARBA" id="ARBA00022496"/>
    </source>
</evidence>
<evidence type="ECO:0000256" key="9">
    <source>
        <dbReference type="ARBA" id="ARBA00023065"/>
    </source>
</evidence>
<protein>
    <submittedName>
        <fullName evidence="19">TonB-dependent siderophore receptor</fullName>
    </submittedName>
</protein>
<keyword evidence="6 14" id="KW-0812">Transmembrane</keyword>
<evidence type="ECO:0000256" key="12">
    <source>
        <dbReference type="ARBA" id="ARBA00023170"/>
    </source>
</evidence>
<evidence type="ECO:0000259" key="18">
    <source>
        <dbReference type="Pfam" id="PF07715"/>
    </source>
</evidence>
<dbReference type="Gene3D" id="2.170.130.10">
    <property type="entry name" value="TonB-dependent receptor, plug domain"/>
    <property type="match status" value="1"/>
</dbReference>
<dbReference type="InterPro" id="IPR039426">
    <property type="entry name" value="TonB-dep_rcpt-like"/>
</dbReference>
<evidence type="ECO:0000256" key="6">
    <source>
        <dbReference type="ARBA" id="ARBA00022692"/>
    </source>
</evidence>
<dbReference type="AlphaFoldDB" id="C2FXL7"/>
<feature type="domain" description="TonB-dependent receptor-like beta-barrel" evidence="17">
    <location>
        <begin position="315"/>
        <end position="780"/>
    </location>
</feature>
<dbReference type="HOGENOM" id="CLU_008287_9_4_10"/>
<evidence type="ECO:0000313" key="20">
    <source>
        <dbReference type="Proteomes" id="UP000006241"/>
    </source>
</evidence>
<evidence type="ECO:0000256" key="16">
    <source>
        <dbReference type="SAM" id="SignalP"/>
    </source>
</evidence>
<reference evidence="19 20" key="1">
    <citation type="submission" date="2009-01" db="EMBL/GenBank/DDBJ databases">
        <authorList>
            <person name="Qin X."/>
            <person name="Bachman B."/>
            <person name="Battles P."/>
            <person name="Bell A."/>
            <person name="Bess C."/>
            <person name="Bickham C."/>
            <person name="Chaboub L."/>
            <person name="Chen D."/>
            <person name="Coyle M."/>
            <person name="Deiros D.R."/>
            <person name="Dinh H."/>
            <person name="Forbes L."/>
            <person name="Fowler G."/>
            <person name="Francisco L."/>
            <person name="Fu Q."/>
            <person name="Gubbala S."/>
            <person name="Hale W."/>
            <person name="Han Y."/>
            <person name="Hemphill L."/>
            <person name="Highlander S.K."/>
            <person name="Hirani K."/>
            <person name="Hogues M."/>
            <person name="Jackson L."/>
            <person name="Jakkamsetti A."/>
            <person name="Javaid M."/>
            <person name="Jiang H."/>
            <person name="Korchina V."/>
            <person name="Kovar C."/>
            <person name="Lara F."/>
            <person name="Lee S."/>
            <person name="Mata R."/>
            <person name="Mathew T."/>
            <person name="Moen C."/>
            <person name="Morales K."/>
            <person name="Munidasa M."/>
            <person name="Nazareth L."/>
            <person name="Ngo R."/>
            <person name="Nguyen L."/>
            <person name="Okwuonu G."/>
            <person name="Ongeri F."/>
            <person name="Patil S."/>
            <person name="Petrosino J."/>
            <person name="Pham C."/>
            <person name="Pham P."/>
            <person name="Pu L.-L."/>
            <person name="Puazo M."/>
            <person name="Raj R."/>
            <person name="Reid J."/>
            <person name="Rouhana J."/>
            <person name="Saada N."/>
            <person name="Shang Y."/>
            <person name="Simmons D."/>
            <person name="Thornton R."/>
            <person name="Warren J."/>
            <person name="Weissenberger G."/>
            <person name="Zhang J."/>
            <person name="Zhang L."/>
            <person name="Zhou C."/>
            <person name="Zhu D."/>
            <person name="Muzny D."/>
            <person name="Worley K."/>
            <person name="Gibbs R."/>
        </authorList>
    </citation>
    <scope>NUCLEOTIDE SEQUENCE [LARGE SCALE GENOMIC DNA]</scope>
    <source>
        <strain evidence="19 20">ATCC 33300</strain>
    </source>
</reference>
<evidence type="ECO:0000256" key="14">
    <source>
        <dbReference type="PROSITE-ProRule" id="PRU01360"/>
    </source>
</evidence>
<dbReference type="GO" id="GO:0015344">
    <property type="term" value="F:siderophore uptake transmembrane transporter activity"/>
    <property type="evidence" value="ECO:0007669"/>
    <property type="project" value="TreeGrafter"/>
</dbReference>
<dbReference type="GO" id="GO:0038023">
    <property type="term" value="F:signaling receptor activity"/>
    <property type="evidence" value="ECO:0007669"/>
    <property type="project" value="InterPro"/>
</dbReference>
<evidence type="ECO:0000256" key="1">
    <source>
        <dbReference type="ARBA" id="ARBA00004571"/>
    </source>
</evidence>
<gene>
    <name evidence="19" type="ORF">HMPREF0765_2073</name>
</gene>
<feature type="chain" id="PRO_5002913893" evidence="16">
    <location>
        <begin position="25"/>
        <end position="811"/>
    </location>
</feature>
<dbReference type="CDD" id="cd01347">
    <property type="entry name" value="ligand_gated_channel"/>
    <property type="match status" value="1"/>
</dbReference>
<organism evidence="19 20">
    <name type="scientific">Sphingobacterium spiritivorum ATCC 33300</name>
    <dbReference type="NCBI Taxonomy" id="525372"/>
    <lineage>
        <taxon>Bacteria</taxon>
        <taxon>Pseudomonadati</taxon>
        <taxon>Bacteroidota</taxon>
        <taxon>Sphingobacteriia</taxon>
        <taxon>Sphingobacteriales</taxon>
        <taxon>Sphingobacteriaceae</taxon>
        <taxon>Sphingobacterium</taxon>
    </lineage>
</organism>
<dbReference type="Gene3D" id="2.40.170.20">
    <property type="entry name" value="TonB-dependent receptor, beta-barrel domain"/>
    <property type="match status" value="1"/>
</dbReference>
<evidence type="ECO:0000259" key="17">
    <source>
        <dbReference type="Pfam" id="PF00593"/>
    </source>
</evidence>
<dbReference type="SUPFAM" id="SSF56935">
    <property type="entry name" value="Porins"/>
    <property type="match status" value="1"/>
</dbReference>
<keyword evidence="4 14" id="KW-1134">Transmembrane beta strand</keyword>
<dbReference type="GO" id="GO:0015891">
    <property type="term" value="P:siderophore transport"/>
    <property type="evidence" value="ECO:0007669"/>
    <property type="project" value="InterPro"/>
</dbReference>
<dbReference type="Proteomes" id="UP000006241">
    <property type="component" value="Unassembled WGS sequence"/>
</dbReference>
<dbReference type="PANTHER" id="PTHR32552">
    <property type="entry name" value="FERRICHROME IRON RECEPTOR-RELATED"/>
    <property type="match status" value="1"/>
</dbReference>
<comment type="similarity">
    <text evidence="2 14 15">Belongs to the TonB-dependent receptor family.</text>
</comment>
<dbReference type="InterPro" id="IPR010105">
    <property type="entry name" value="TonB_sidphr_rcpt"/>
</dbReference>
<keyword evidence="10 15" id="KW-0798">TonB box</keyword>
<comment type="subcellular location">
    <subcellularLocation>
        <location evidence="1 14">Cell outer membrane</location>
        <topology evidence="1 14">Multi-pass membrane protein</topology>
    </subcellularLocation>
</comment>
<evidence type="ECO:0000256" key="15">
    <source>
        <dbReference type="RuleBase" id="RU003357"/>
    </source>
</evidence>
<dbReference type="GO" id="GO:0009279">
    <property type="term" value="C:cell outer membrane"/>
    <property type="evidence" value="ECO:0007669"/>
    <property type="project" value="UniProtKB-SubCell"/>
</dbReference>
<evidence type="ECO:0000256" key="10">
    <source>
        <dbReference type="ARBA" id="ARBA00023077"/>
    </source>
</evidence>
<keyword evidence="13 14" id="KW-0998">Cell outer membrane</keyword>
<dbReference type="Pfam" id="PF07715">
    <property type="entry name" value="Plug"/>
    <property type="match status" value="1"/>
</dbReference>
<evidence type="ECO:0000256" key="11">
    <source>
        <dbReference type="ARBA" id="ARBA00023136"/>
    </source>
</evidence>
<dbReference type="Pfam" id="PF13715">
    <property type="entry name" value="CarbopepD_reg_2"/>
    <property type="match status" value="1"/>
</dbReference>
<evidence type="ECO:0000256" key="4">
    <source>
        <dbReference type="ARBA" id="ARBA00022452"/>
    </source>
</evidence>
<dbReference type="InterPro" id="IPR000531">
    <property type="entry name" value="Beta-barrel_TonB"/>
</dbReference>
<keyword evidence="12 19" id="KW-0675">Receptor</keyword>
<evidence type="ECO:0000256" key="8">
    <source>
        <dbReference type="ARBA" id="ARBA00023004"/>
    </source>
</evidence>
<keyword evidence="9" id="KW-0406">Ion transport</keyword>
<dbReference type="SUPFAM" id="SSF49464">
    <property type="entry name" value="Carboxypeptidase regulatory domain-like"/>
    <property type="match status" value="1"/>
</dbReference>
<comment type="caution">
    <text evidence="19">The sequence shown here is derived from an EMBL/GenBank/DDBJ whole genome shotgun (WGS) entry which is preliminary data.</text>
</comment>
<proteinExistence type="inferred from homology"/>
<evidence type="ECO:0000256" key="13">
    <source>
        <dbReference type="ARBA" id="ARBA00023237"/>
    </source>
</evidence>
<dbReference type="InterPro" id="IPR008969">
    <property type="entry name" value="CarboxyPept-like_regulatory"/>
</dbReference>
<evidence type="ECO:0000256" key="3">
    <source>
        <dbReference type="ARBA" id="ARBA00022448"/>
    </source>
</evidence>
<keyword evidence="8" id="KW-0408">Iron</keyword>
<keyword evidence="7 16" id="KW-0732">Signal</keyword>
<dbReference type="InterPro" id="IPR037066">
    <property type="entry name" value="Plug_dom_sf"/>
</dbReference>
<dbReference type="PROSITE" id="PS52016">
    <property type="entry name" value="TONB_DEPENDENT_REC_3"/>
    <property type="match status" value="1"/>
</dbReference>
<evidence type="ECO:0000256" key="7">
    <source>
        <dbReference type="ARBA" id="ARBA00022729"/>
    </source>
</evidence>
<dbReference type="EMBL" id="ACHB01000048">
    <property type="protein sequence ID" value="EEI92458.1"/>
    <property type="molecule type" value="Genomic_DNA"/>
</dbReference>
<evidence type="ECO:0000313" key="19">
    <source>
        <dbReference type="EMBL" id="EEI92458.1"/>
    </source>
</evidence>
<accession>C2FXL7</accession>
<name>C2FXL7_SPHSI</name>
<keyword evidence="3 14" id="KW-0813">Transport</keyword>
<dbReference type="InterPro" id="IPR036942">
    <property type="entry name" value="Beta-barrel_TonB_sf"/>
</dbReference>
<dbReference type="RefSeq" id="WP_003010245.1">
    <property type="nucleotide sequence ID" value="NZ_GG668633.1"/>
</dbReference>
<dbReference type="NCBIfam" id="TIGR01783">
    <property type="entry name" value="TonB-siderophor"/>
    <property type="match status" value="1"/>
</dbReference>
<dbReference type="InterPro" id="IPR012910">
    <property type="entry name" value="Plug_dom"/>
</dbReference>
<dbReference type="PANTHER" id="PTHR32552:SF68">
    <property type="entry name" value="FERRICHROME OUTER MEMBRANE TRANSPORTER_PHAGE RECEPTOR"/>
    <property type="match status" value="1"/>
</dbReference>
<evidence type="ECO:0000256" key="2">
    <source>
        <dbReference type="ARBA" id="ARBA00009810"/>
    </source>
</evidence>
<dbReference type="Pfam" id="PF00593">
    <property type="entry name" value="TonB_dep_Rec_b-barrel"/>
    <property type="match status" value="1"/>
</dbReference>
<keyword evidence="11 14" id="KW-0472">Membrane</keyword>
<feature type="domain" description="TonB-dependent receptor plug" evidence="18">
    <location>
        <begin position="139"/>
        <end position="241"/>
    </location>
</feature>